<dbReference type="PROSITE" id="PS50157">
    <property type="entry name" value="ZINC_FINGER_C2H2_2"/>
    <property type="match status" value="2"/>
</dbReference>
<dbReference type="Gene3D" id="3.90.1600.10">
    <property type="entry name" value="Palm domain of DNA polymerase"/>
    <property type="match status" value="1"/>
</dbReference>
<evidence type="ECO:0000256" key="1">
    <source>
        <dbReference type="PROSITE-ProRule" id="PRU00042"/>
    </source>
</evidence>
<feature type="domain" description="C2H2-type" evidence="3">
    <location>
        <begin position="95"/>
        <end position="122"/>
    </location>
</feature>
<dbReference type="SMART" id="SM00451">
    <property type="entry name" value="ZnF_U1"/>
    <property type="match status" value="3"/>
</dbReference>
<feature type="domain" description="C2H2-type" evidence="3">
    <location>
        <begin position="39"/>
        <end position="63"/>
    </location>
</feature>
<evidence type="ECO:0000259" key="3">
    <source>
        <dbReference type="PROSITE" id="PS50157"/>
    </source>
</evidence>
<dbReference type="SMART" id="SM00355">
    <property type="entry name" value="ZnF_C2H2"/>
    <property type="match status" value="3"/>
</dbReference>
<dbReference type="Proteomes" id="UP001367676">
    <property type="component" value="Unassembled WGS sequence"/>
</dbReference>
<comment type="caution">
    <text evidence="4">The sequence shown here is derived from an EMBL/GenBank/DDBJ whole genome shotgun (WGS) entry which is preliminary data.</text>
</comment>
<keyword evidence="1" id="KW-0862">Zinc</keyword>
<organism evidence="4 5">
    <name type="scientific">Parthenolecanium corni</name>
    <dbReference type="NCBI Taxonomy" id="536013"/>
    <lineage>
        <taxon>Eukaryota</taxon>
        <taxon>Metazoa</taxon>
        <taxon>Ecdysozoa</taxon>
        <taxon>Arthropoda</taxon>
        <taxon>Hexapoda</taxon>
        <taxon>Insecta</taxon>
        <taxon>Pterygota</taxon>
        <taxon>Neoptera</taxon>
        <taxon>Paraneoptera</taxon>
        <taxon>Hemiptera</taxon>
        <taxon>Sternorrhyncha</taxon>
        <taxon>Coccoidea</taxon>
        <taxon>Coccidae</taxon>
        <taxon>Parthenolecanium</taxon>
    </lineage>
</organism>
<dbReference type="InterPro" id="IPR012337">
    <property type="entry name" value="RNaseH-like_sf"/>
</dbReference>
<dbReference type="PANTHER" id="PTHR31511">
    <property type="entry name" value="PROTEIN CBG23764"/>
    <property type="match status" value="1"/>
</dbReference>
<proteinExistence type="predicted"/>
<keyword evidence="5" id="KW-1185">Reference proteome</keyword>
<dbReference type="InterPro" id="IPR036236">
    <property type="entry name" value="Znf_C2H2_sf"/>
</dbReference>
<evidence type="ECO:0000313" key="4">
    <source>
        <dbReference type="EMBL" id="KAK7595191.1"/>
    </source>
</evidence>
<name>A0AAN9TKJ7_9HEMI</name>
<feature type="region of interest" description="Disordered" evidence="2">
    <location>
        <begin position="64"/>
        <end position="90"/>
    </location>
</feature>
<evidence type="ECO:0000313" key="5">
    <source>
        <dbReference type="Proteomes" id="UP001367676"/>
    </source>
</evidence>
<dbReference type="SUPFAM" id="SSF57667">
    <property type="entry name" value="beta-beta-alpha zinc fingers"/>
    <property type="match status" value="1"/>
</dbReference>
<keyword evidence="1" id="KW-0479">Metal-binding</keyword>
<protein>
    <recommendedName>
        <fullName evidence="3">C2H2-type domain-containing protein</fullName>
    </recommendedName>
</protein>
<dbReference type="GO" id="GO:0042575">
    <property type="term" value="C:DNA polymerase complex"/>
    <property type="evidence" value="ECO:0007669"/>
    <property type="project" value="UniProtKB-ARBA"/>
</dbReference>
<accession>A0AAN9TKJ7</accession>
<dbReference type="SUPFAM" id="SSF53098">
    <property type="entry name" value="Ribonuclease H-like"/>
    <property type="match status" value="1"/>
</dbReference>
<dbReference type="GO" id="GO:0071897">
    <property type="term" value="P:DNA biosynthetic process"/>
    <property type="evidence" value="ECO:0007669"/>
    <property type="project" value="UniProtKB-ARBA"/>
</dbReference>
<dbReference type="SUPFAM" id="SSF56672">
    <property type="entry name" value="DNA/RNA polymerases"/>
    <property type="match status" value="1"/>
</dbReference>
<reference evidence="4 5" key="1">
    <citation type="submission" date="2024-03" db="EMBL/GenBank/DDBJ databases">
        <title>Adaptation during the transition from Ophiocordyceps entomopathogen to insect associate is accompanied by gene loss and intensified selection.</title>
        <authorList>
            <person name="Ward C.M."/>
            <person name="Onetto C.A."/>
            <person name="Borneman A.R."/>
        </authorList>
    </citation>
    <scope>NUCLEOTIDE SEQUENCE [LARGE SCALE GENOMIC DNA]</scope>
    <source>
        <strain evidence="4">AWRI1</strain>
        <tissue evidence="4">Single Adult Female</tissue>
    </source>
</reference>
<dbReference type="Gene3D" id="3.30.160.60">
    <property type="entry name" value="Classic Zinc Finger"/>
    <property type="match status" value="1"/>
</dbReference>
<dbReference type="GO" id="GO:0008270">
    <property type="term" value="F:zinc ion binding"/>
    <property type="evidence" value="ECO:0007669"/>
    <property type="project" value="UniProtKB-KW"/>
</dbReference>
<dbReference type="PANTHER" id="PTHR31511:SF12">
    <property type="entry name" value="RHO TERMINATION FACTOR N-TERMINAL DOMAIN-CONTAINING PROTEIN"/>
    <property type="match status" value="1"/>
</dbReference>
<dbReference type="InterPro" id="IPR013087">
    <property type="entry name" value="Znf_C2H2_type"/>
</dbReference>
<gene>
    <name evidence="4" type="ORF">V9T40_001624</name>
</gene>
<evidence type="ECO:0000256" key="2">
    <source>
        <dbReference type="SAM" id="MobiDB-lite"/>
    </source>
</evidence>
<feature type="compositionally biased region" description="Polar residues" evidence="2">
    <location>
        <begin position="77"/>
        <end position="90"/>
    </location>
</feature>
<keyword evidence="1" id="KW-0863">Zinc-finger</keyword>
<dbReference type="InterPro" id="IPR043502">
    <property type="entry name" value="DNA/RNA_pol_sf"/>
</dbReference>
<sequence>MDRTLECVDCRAKFSCKGRYLQHLKSKSHKRKIESKSKFWCDLCALRFNRGIELNKHRRSQEHLIREREMRAPASDLATQSSTSPNNDDSNLSTFKCITCDETFPNAKAVSDHERSNKHKRRVMMEQPIEPNEGNELFSVYKAFSAMEGWYCMYMICCDKKEVNLHLETFMVEALATNIRLIENELRVKKVLKVSYNISALYYRIDELADGASQRTEDQKLLKSRQYIFTIVGSQKMEKVFQNTIYPEIIEANEKILLAGSQWRFQEVVWSEVACNICDITRCGISGSSYIPLPKKLEKSRAIINIENDDKKCFMYSVLSYFYKDDRCRQNSMSTYRDTDAIIQYIDTVLGVKLDFSQLSFPVLLDEISKFENNNPKVFVNVFGLINLTSCRLYPLKSVDNEKEFHIDLLYLKEYRTDDDGNDEVYSNQSDDEEPDDEEKRCYKSHYCLIKDLATLLGSQLSKNQHRIVVCKRCLAAFRGVGKEERLKVHKIYCNENTVAPAKYTLAKEGEKFTYRPRGNEYPLDYCLFADFETMLELPQTVENEAGSEGVVEEEGGDQDMDMEIEDDYVSAFPRVTGRVRTSNLQVLRHHVPVCYATYLVGPDDEWSTDAIGDKEKTRIYLGKDAAQNFVNYVKQLGYKVMGAVNRFPNLPEMDEEERERMLFLARRCVLCMKEFPAPPVELADRCIHHCHRTGKIIGIAHNRCNLQYKRQQFLPIFFHNGSRYDFHLIMQSSFNGDKVRVIPHTEETYISFTVYLTKSFSLRFVDTYRFISESLKNLVKLLSPDEFPNVNNYFQNEELANLAKQKSFYPYDFVTSFENYNLPHLPAKEAFTDLLTSNEISEKDYSFACKVWEKFNCNNFGDYTKIYCLIDVLLLCDVFCAFRAMCMRQYKLDPARYITLPSYAFDVMKKLTGASLDLFTNNQINMYCFFENAIRGGIVNVVQRYAKANSKFMPETYESSKEARHIGYIDANGLYSWAMMQYLPVSQFRALSDEEIAECTPQDIMNLQDNAEWGYYFDVDIDYPPELHDKHNDFPFLCERKIIDKVEKLVCTLENKRNYHVHYRVLKQALKHGLVLKKINKIIKFKQAPILKKYIDLNARLRAISNSTFEKSMFKLMCNAIFGKTIENARKRLNFTLATNVEQYKKLVCHTNFKDSVYFHSNLVGVNRYKTSISLKLPIYLGASILDISKTLMYDFFYEKMPLIFPNVKYRLCYMDTDSFIFHFQDHLFTPYLQKFPQFFDLSDYPPSHELFDEKNKKIPGVFKDELVGKNISEFVALEPKVCAYEIYETGEEKKKAKGVLSSVLRKEINFDMYKNVLFDNDVVVKSQRLINVHSHKIRTIEQDKVALALRKKCKRSFFDSIDSYAYGHYNCNSIDNDDIDVDNDLEEIPQ</sequence>
<dbReference type="InterPro" id="IPR023211">
    <property type="entry name" value="DNA_pol_palm_dom_sf"/>
</dbReference>
<dbReference type="PROSITE" id="PS00028">
    <property type="entry name" value="ZINC_FINGER_C2H2_1"/>
    <property type="match status" value="3"/>
</dbReference>
<dbReference type="InterPro" id="IPR003604">
    <property type="entry name" value="Matrin/U1-like-C_Znf_C2H2"/>
</dbReference>
<dbReference type="EMBL" id="JBBCAQ010000019">
    <property type="protein sequence ID" value="KAK7595191.1"/>
    <property type="molecule type" value="Genomic_DNA"/>
</dbReference>
<dbReference type="GO" id="GO:0003676">
    <property type="term" value="F:nucleic acid binding"/>
    <property type="evidence" value="ECO:0007669"/>
    <property type="project" value="InterPro"/>
</dbReference>